<dbReference type="EMBL" id="BEZZ01000002">
    <property type="protein sequence ID" value="GCC20935.1"/>
    <property type="molecule type" value="Genomic_DNA"/>
</dbReference>
<evidence type="ECO:0000313" key="1">
    <source>
        <dbReference type="EMBL" id="GCC20935.1"/>
    </source>
</evidence>
<evidence type="ECO:0000313" key="2">
    <source>
        <dbReference type="Proteomes" id="UP000287033"/>
    </source>
</evidence>
<protein>
    <submittedName>
        <fullName evidence="1">Uncharacterized protein</fullName>
    </submittedName>
</protein>
<name>A0A401RS17_CHIPU</name>
<accession>A0A401RS17</accession>
<proteinExistence type="predicted"/>
<organism evidence="1 2">
    <name type="scientific">Chiloscyllium punctatum</name>
    <name type="common">Brownbanded bambooshark</name>
    <name type="synonym">Hemiscyllium punctatum</name>
    <dbReference type="NCBI Taxonomy" id="137246"/>
    <lineage>
        <taxon>Eukaryota</taxon>
        <taxon>Metazoa</taxon>
        <taxon>Chordata</taxon>
        <taxon>Craniata</taxon>
        <taxon>Vertebrata</taxon>
        <taxon>Chondrichthyes</taxon>
        <taxon>Elasmobranchii</taxon>
        <taxon>Galeomorphii</taxon>
        <taxon>Galeoidea</taxon>
        <taxon>Orectolobiformes</taxon>
        <taxon>Hemiscylliidae</taxon>
        <taxon>Chiloscyllium</taxon>
    </lineage>
</organism>
<keyword evidence="2" id="KW-1185">Reference proteome</keyword>
<dbReference type="Proteomes" id="UP000287033">
    <property type="component" value="Unassembled WGS sequence"/>
</dbReference>
<dbReference type="AlphaFoldDB" id="A0A401RS17"/>
<sequence>MVPGTLAAGDILEHASDLSPSPGLVESVVPNIMRLCWLSGGLGLQGCGRTVIRAEMIQFFLHSLNWKGTAAANSNKHKLLYNLQREKQQDINHHIKLLSETESIGLCTNICRSLQQATGNFCHIS</sequence>
<comment type="caution">
    <text evidence="1">The sequence shown here is derived from an EMBL/GenBank/DDBJ whole genome shotgun (WGS) entry which is preliminary data.</text>
</comment>
<reference evidence="1 2" key="1">
    <citation type="journal article" date="2018" name="Nat. Ecol. Evol.">
        <title>Shark genomes provide insights into elasmobranch evolution and the origin of vertebrates.</title>
        <authorList>
            <person name="Hara Y"/>
            <person name="Yamaguchi K"/>
            <person name="Onimaru K"/>
            <person name="Kadota M"/>
            <person name="Koyanagi M"/>
            <person name="Keeley SD"/>
            <person name="Tatsumi K"/>
            <person name="Tanaka K"/>
            <person name="Motone F"/>
            <person name="Kageyama Y"/>
            <person name="Nozu R"/>
            <person name="Adachi N"/>
            <person name="Nishimura O"/>
            <person name="Nakagawa R"/>
            <person name="Tanegashima C"/>
            <person name="Kiyatake I"/>
            <person name="Matsumoto R"/>
            <person name="Murakumo K"/>
            <person name="Nishida K"/>
            <person name="Terakita A"/>
            <person name="Kuratani S"/>
            <person name="Sato K"/>
            <person name="Hyodo S Kuraku.S."/>
        </authorList>
    </citation>
    <scope>NUCLEOTIDE SEQUENCE [LARGE SCALE GENOMIC DNA]</scope>
</reference>
<gene>
    <name evidence="1" type="ORF">chiPu_0000110</name>
</gene>